<dbReference type="InterPro" id="IPR036259">
    <property type="entry name" value="MFS_trans_sf"/>
</dbReference>
<evidence type="ECO:0000256" key="2">
    <source>
        <dbReference type="ARBA" id="ARBA00022448"/>
    </source>
</evidence>
<evidence type="ECO:0000256" key="4">
    <source>
        <dbReference type="ARBA" id="ARBA00022692"/>
    </source>
</evidence>
<evidence type="ECO:0000256" key="6">
    <source>
        <dbReference type="ARBA" id="ARBA00023136"/>
    </source>
</evidence>
<dbReference type="InterPro" id="IPR010290">
    <property type="entry name" value="TM_effector"/>
</dbReference>
<feature type="transmembrane region" description="Helical" evidence="8">
    <location>
        <begin position="257"/>
        <end position="279"/>
    </location>
</feature>
<keyword evidence="4 8" id="KW-0812">Transmembrane</keyword>
<dbReference type="Pfam" id="PF05977">
    <property type="entry name" value="MFS_3"/>
    <property type="match status" value="1"/>
</dbReference>
<dbReference type="Proteomes" id="UP001596174">
    <property type="component" value="Unassembled WGS sequence"/>
</dbReference>
<dbReference type="PANTHER" id="PTHR23513">
    <property type="entry name" value="INTEGRAL MEMBRANE EFFLUX PROTEIN-RELATED"/>
    <property type="match status" value="1"/>
</dbReference>
<name>A0ABW1G873_9ACTN</name>
<accession>A0ABW1G873</accession>
<proteinExistence type="predicted"/>
<dbReference type="EMBL" id="JBHSQJ010000086">
    <property type="protein sequence ID" value="MFC5909767.1"/>
    <property type="molecule type" value="Genomic_DNA"/>
</dbReference>
<comment type="subcellular location">
    <subcellularLocation>
        <location evidence="1">Cell membrane</location>
        <topology evidence="1">Multi-pass membrane protein</topology>
    </subcellularLocation>
</comment>
<keyword evidence="6 8" id="KW-0472">Membrane</keyword>
<feature type="region of interest" description="Disordered" evidence="7">
    <location>
        <begin position="407"/>
        <end position="446"/>
    </location>
</feature>
<sequence>MLPPLLTRPHSPFRWFFAGRAVSLLGSAMAPVALAFAVLDASGRPGDLGIVLAARMVPLLAFLLVGGATADRFSRRTVLIAANLGSGLTQGVVAALLLSGHYALGAVAALEFLNGSLAAFTTPALRGLVPELVPKDELRQANSLLASVSNAAKVFGPSVSGVLVAASGGGTAIAWDAASYLLAAACLTRLPRRVGASASAGGGRTPLARDLREGWRVFRGTPWVWPVTLAFAVVNLVQTGTWQILGPQLTEQLSGSAALWGLVLSARGVGMLVMSGVTYRLTLRHLARAGQLASVLGALPLLAVGQRFAAPLLLAAAFTAGLGSALTMTAWDTSLQEHIPERVLSRVAAYDDLLSYIAIPVGQLAVGPLAQRFGGFDVATTASLCYAVVALLPLASPALRRLPHGSPAGVGEDGAAIPGADRAAVGPRRSPVRRAAGPESGARAEK</sequence>
<organism evidence="9 10">
    <name type="scientific">Streptacidiphilus monticola</name>
    <dbReference type="NCBI Taxonomy" id="2161674"/>
    <lineage>
        <taxon>Bacteria</taxon>
        <taxon>Bacillati</taxon>
        <taxon>Actinomycetota</taxon>
        <taxon>Actinomycetes</taxon>
        <taxon>Kitasatosporales</taxon>
        <taxon>Streptomycetaceae</taxon>
        <taxon>Streptacidiphilus</taxon>
    </lineage>
</organism>
<feature type="transmembrane region" description="Helical" evidence="8">
    <location>
        <begin position="48"/>
        <end position="66"/>
    </location>
</feature>
<dbReference type="PANTHER" id="PTHR23513:SF11">
    <property type="entry name" value="STAPHYLOFERRIN A TRANSPORTER"/>
    <property type="match status" value="1"/>
</dbReference>
<keyword evidence="5 8" id="KW-1133">Transmembrane helix</keyword>
<protein>
    <submittedName>
        <fullName evidence="9">MFS transporter</fullName>
    </submittedName>
</protein>
<evidence type="ECO:0000256" key="3">
    <source>
        <dbReference type="ARBA" id="ARBA00022475"/>
    </source>
</evidence>
<dbReference type="InterPro" id="IPR022324">
    <property type="entry name" value="Bacilysin_exporter_BacE_put"/>
</dbReference>
<dbReference type="CDD" id="cd06173">
    <property type="entry name" value="MFS_MefA_like"/>
    <property type="match status" value="1"/>
</dbReference>
<evidence type="ECO:0000256" key="7">
    <source>
        <dbReference type="SAM" id="MobiDB-lite"/>
    </source>
</evidence>
<feature type="transmembrane region" description="Helical" evidence="8">
    <location>
        <begin position="376"/>
        <end position="395"/>
    </location>
</feature>
<dbReference type="RefSeq" id="WP_380585859.1">
    <property type="nucleotide sequence ID" value="NZ_JBHSQJ010000086.1"/>
</dbReference>
<dbReference type="SUPFAM" id="SSF103473">
    <property type="entry name" value="MFS general substrate transporter"/>
    <property type="match status" value="1"/>
</dbReference>
<evidence type="ECO:0000256" key="8">
    <source>
        <dbReference type="SAM" id="Phobius"/>
    </source>
</evidence>
<evidence type="ECO:0000256" key="1">
    <source>
        <dbReference type="ARBA" id="ARBA00004651"/>
    </source>
</evidence>
<dbReference type="PRINTS" id="PR01988">
    <property type="entry name" value="EXPORTERBACE"/>
</dbReference>
<keyword evidence="2" id="KW-0813">Transport</keyword>
<evidence type="ECO:0000256" key="5">
    <source>
        <dbReference type="ARBA" id="ARBA00022989"/>
    </source>
</evidence>
<evidence type="ECO:0000313" key="10">
    <source>
        <dbReference type="Proteomes" id="UP001596174"/>
    </source>
</evidence>
<evidence type="ECO:0000313" key="9">
    <source>
        <dbReference type="EMBL" id="MFC5909767.1"/>
    </source>
</evidence>
<reference evidence="10" key="1">
    <citation type="journal article" date="2019" name="Int. J. Syst. Evol. Microbiol.">
        <title>The Global Catalogue of Microorganisms (GCM) 10K type strain sequencing project: providing services to taxonomists for standard genome sequencing and annotation.</title>
        <authorList>
            <consortium name="The Broad Institute Genomics Platform"/>
            <consortium name="The Broad Institute Genome Sequencing Center for Infectious Disease"/>
            <person name="Wu L."/>
            <person name="Ma J."/>
        </authorList>
    </citation>
    <scope>NUCLEOTIDE SEQUENCE [LARGE SCALE GENOMIC DNA]</scope>
    <source>
        <strain evidence="10">JCM 4816</strain>
    </source>
</reference>
<comment type="caution">
    <text evidence="9">The sequence shown here is derived from an EMBL/GenBank/DDBJ whole genome shotgun (WGS) entry which is preliminary data.</text>
</comment>
<keyword evidence="10" id="KW-1185">Reference proteome</keyword>
<feature type="transmembrane region" description="Helical" evidence="8">
    <location>
        <begin position="310"/>
        <end position="332"/>
    </location>
</feature>
<feature type="transmembrane region" description="Helical" evidence="8">
    <location>
        <begin position="21"/>
        <end position="42"/>
    </location>
</feature>
<gene>
    <name evidence="9" type="ORF">ACFP3V_21455</name>
</gene>
<feature type="transmembrane region" description="Helical" evidence="8">
    <location>
        <begin position="223"/>
        <end position="245"/>
    </location>
</feature>
<keyword evidence="3" id="KW-1003">Cell membrane</keyword>
<dbReference type="Gene3D" id="1.20.1250.20">
    <property type="entry name" value="MFS general substrate transporter like domains"/>
    <property type="match status" value="1"/>
</dbReference>